<keyword evidence="3" id="KW-0689">Ribosomal protein</keyword>
<evidence type="ECO:0000313" key="4">
    <source>
        <dbReference type="Proteomes" id="UP001152797"/>
    </source>
</evidence>
<evidence type="ECO:0000313" key="2">
    <source>
        <dbReference type="EMBL" id="CAL1173935.1"/>
    </source>
</evidence>
<keyword evidence="4" id="KW-1185">Reference proteome</keyword>
<reference evidence="1" key="1">
    <citation type="submission" date="2022-10" db="EMBL/GenBank/DDBJ databases">
        <authorList>
            <person name="Chen Y."/>
            <person name="Dougan E. K."/>
            <person name="Chan C."/>
            <person name="Rhodes N."/>
            <person name="Thang M."/>
        </authorList>
    </citation>
    <scope>NUCLEOTIDE SEQUENCE</scope>
</reference>
<accession>A0A9P1M6P4</accession>
<reference evidence="2" key="2">
    <citation type="submission" date="2024-04" db="EMBL/GenBank/DDBJ databases">
        <authorList>
            <person name="Chen Y."/>
            <person name="Shah S."/>
            <person name="Dougan E. K."/>
            <person name="Thang M."/>
            <person name="Chan C."/>
        </authorList>
    </citation>
    <scope>NUCLEOTIDE SEQUENCE [LARGE SCALE GENOMIC DNA]</scope>
</reference>
<sequence>MAASGWEAMQWPLGLWQQACQLVIREPDAIGSWVVRLSACFTGLERKVWPLAWHLLDDAKPRGIRVDTICGNAALAALPRWSAALVLLQQLQVWQLRPNSSTAATFLSQLGEQSLWEKAMSWLRDKNGETAVNAGMAACESGGAWQRAHLLLDWPGLKVDVVGLSSCQSSQGKSGNWPGALFLLRTGEVCALQPNAVGLAAALSSCQGQWQHCLALKRWARFGIEVGFLARLALLSATDCASRWTQALHLWPKTAALAEAGDLLNAANSAMTSCGQSAAWRWALKLLSEVKNCRLSVSSITRLWEILH</sequence>
<dbReference type="Proteomes" id="UP001152797">
    <property type="component" value="Unassembled WGS sequence"/>
</dbReference>
<gene>
    <name evidence="1" type="ORF">C1SCF055_LOCUS44972</name>
</gene>
<evidence type="ECO:0000313" key="3">
    <source>
        <dbReference type="EMBL" id="CAL4807872.1"/>
    </source>
</evidence>
<dbReference type="EMBL" id="CAMXCT030006819">
    <property type="protein sequence ID" value="CAL4807872.1"/>
    <property type="molecule type" value="Genomic_DNA"/>
</dbReference>
<evidence type="ECO:0000313" key="1">
    <source>
        <dbReference type="EMBL" id="CAI4020560.1"/>
    </source>
</evidence>
<dbReference type="EMBL" id="CAMXCT020006819">
    <property type="protein sequence ID" value="CAL1173935.1"/>
    <property type="molecule type" value="Genomic_DNA"/>
</dbReference>
<dbReference type="AlphaFoldDB" id="A0A9P1M6P4"/>
<protein>
    <submittedName>
        <fullName evidence="3">60S ribosomal protein L30</fullName>
    </submittedName>
</protein>
<organism evidence="1">
    <name type="scientific">Cladocopium goreaui</name>
    <dbReference type="NCBI Taxonomy" id="2562237"/>
    <lineage>
        <taxon>Eukaryota</taxon>
        <taxon>Sar</taxon>
        <taxon>Alveolata</taxon>
        <taxon>Dinophyceae</taxon>
        <taxon>Suessiales</taxon>
        <taxon>Symbiodiniaceae</taxon>
        <taxon>Cladocopium</taxon>
    </lineage>
</organism>
<dbReference type="GO" id="GO:0005840">
    <property type="term" value="C:ribosome"/>
    <property type="evidence" value="ECO:0007669"/>
    <property type="project" value="UniProtKB-KW"/>
</dbReference>
<dbReference type="InterPro" id="IPR011990">
    <property type="entry name" value="TPR-like_helical_dom_sf"/>
</dbReference>
<proteinExistence type="predicted"/>
<keyword evidence="3" id="KW-0687">Ribonucleoprotein</keyword>
<name>A0A9P1M6P4_9DINO</name>
<comment type="caution">
    <text evidence="1">The sequence shown here is derived from an EMBL/GenBank/DDBJ whole genome shotgun (WGS) entry which is preliminary data.</text>
</comment>
<dbReference type="EMBL" id="CAMXCT010006819">
    <property type="protein sequence ID" value="CAI4020560.1"/>
    <property type="molecule type" value="Genomic_DNA"/>
</dbReference>
<dbReference type="OrthoDB" id="10339221at2759"/>
<dbReference type="Gene3D" id="1.25.40.10">
    <property type="entry name" value="Tetratricopeptide repeat domain"/>
    <property type="match status" value="1"/>
</dbReference>